<gene>
    <name evidence="13" type="ORF">IAA63_12880</name>
</gene>
<feature type="modified residue" description="4-aspartylphosphate" evidence="10">
    <location>
        <position position="53"/>
    </location>
</feature>
<dbReference type="PANTHER" id="PTHR42713:SF3">
    <property type="entry name" value="TRANSCRIPTIONAL REGULATORY PROTEIN HPTR"/>
    <property type="match status" value="1"/>
</dbReference>
<dbReference type="InterPro" id="IPR011006">
    <property type="entry name" value="CheY-like_superfamily"/>
</dbReference>
<evidence type="ECO:0000256" key="8">
    <source>
        <dbReference type="ARBA" id="ARBA00023163"/>
    </source>
</evidence>
<dbReference type="EMBL" id="DVON01000275">
    <property type="protein sequence ID" value="HIV14014.1"/>
    <property type="molecule type" value="Genomic_DNA"/>
</dbReference>
<keyword evidence="6" id="KW-0805">Transcription regulation</keyword>
<keyword evidence="5" id="KW-0902">Two-component regulatory system</keyword>
<dbReference type="SMART" id="SM00342">
    <property type="entry name" value="HTH_ARAC"/>
    <property type="match status" value="1"/>
</dbReference>
<evidence type="ECO:0000256" key="3">
    <source>
        <dbReference type="ARBA" id="ARBA00022490"/>
    </source>
</evidence>
<dbReference type="CDD" id="cd17536">
    <property type="entry name" value="REC_YesN-like"/>
    <property type="match status" value="1"/>
</dbReference>
<dbReference type="Pfam" id="PF12833">
    <property type="entry name" value="HTH_18"/>
    <property type="match status" value="1"/>
</dbReference>
<dbReference type="PANTHER" id="PTHR42713">
    <property type="entry name" value="HISTIDINE KINASE-RELATED"/>
    <property type="match status" value="1"/>
</dbReference>
<dbReference type="InterPro" id="IPR051552">
    <property type="entry name" value="HptR"/>
</dbReference>
<dbReference type="GO" id="GO:0043565">
    <property type="term" value="F:sequence-specific DNA binding"/>
    <property type="evidence" value="ECO:0007669"/>
    <property type="project" value="InterPro"/>
</dbReference>
<evidence type="ECO:0000256" key="1">
    <source>
        <dbReference type="ARBA" id="ARBA00004496"/>
    </source>
</evidence>
<dbReference type="InterPro" id="IPR001789">
    <property type="entry name" value="Sig_transdc_resp-reg_receiver"/>
</dbReference>
<dbReference type="Gene3D" id="3.40.50.2300">
    <property type="match status" value="1"/>
</dbReference>
<accession>A0A9D1NW12</accession>
<evidence type="ECO:0000313" key="13">
    <source>
        <dbReference type="EMBL" id="HIV14014.1"/>
    </source>
</evidence>
<sequence>MRIIIVEDEPNTREGIMNMIRRYTDHQVAAVAENGEEGLEMIEKYRPHLVITDVRMPKMNGLDMLEEVKKRHIDVQAVVLTGYSEFEYARQALRLGVTEYVLKPLELDDFLSALEQAEARLEQKKAERMLPEQMLWAYICGDREKRASLYPMLTEELQINERVKSTMFYVHPSSELAGVANEMAEKTRELLDTMCMEGYYILALGQGSDYLVLLTDTGRNSHLYTVFETRVLKRLQEEWRCRCSCVEIWGLKDIDERLEKLRLLFDRGFSCPDEMLLDEEQVKELTYKKLEYPERLENRMIRALREGSGKMVKETGQEFIRTVILGNGTEACIKEYTLRFAAGILKLVSEFHENAEREWGLLSIITQITNAMSSQEAADQFGKILDIIGSQAMEDEHGGNETENGLVLTALTYIRENYAGDIGLADTAAVCGISQEHLSKLFYREMGINFSHFLQNFRISAAKRLLDTGNYKVYEVAEMVGFHDQKYFVTVFKKICGVTPSVYRKERER</sequence>
<keyword evidence="8" id="KW-0804">Transcription</keyword>
<keyword evidence="4 10" id="KW-0597">Phosphoprotein</keyword>
<evidence type="ECO:0000313" key="14">
    <source>
        <dbReference type="Proteomes" id="UP000886723"/>
    </source>
</evidence>
<reference evidence="13" key="1">
    <citation type="submission" date="2020-10" db="EMBL/GenBank/DDBJ databases">
        <authorList>
            <person name="Gilroy R."/>
        </authorList>
    </citation>
    <scope>NUCLEOTIDE SEQUENCE</scope>
    <source>
        <strain evidence="13">ChiBcec2-4451</strain>
    </source>
</reference>
<dbReference type="PROSITE" id="PS00041">
    <property type="entry name" value="HTH_ARAC_FAMILY_1"/>
    <property type="match status" value="1"/>
</dbReference>
<dbReference type="GO" id="GO:0000160">
    <property type="term" value="P:phosphorelay signal transduction system"/>
    <property type="evidence" value="ECO:0007669"/>
    <property type="project" value="UniProtKB-KW"/>
</dbReference>
<dbReference type="GO" id="GO:0003700">
    <property type="term" value="F:DNA-binding transcription factor activity"/>
    <property type="evidence" value="ECO:0007669"/>
    <property type="project" value="InterPro"/>
</dbReference>
<keyword evidence="3" id="KW-0963">Cytoplasm</keyword>
<evidence type="ECO:0000259" key="12">
    <source>
        <dbReference type="PROSITE" id="PS50110"/>
    </source>
</evidence>
<evidence type="ECO:0000256" key="5">
    <source>
        <dbReference type="ARBA" id="ARBA00023012"/>
    </source>
</evidence>
<dbReference type="SUPFAM" id="SSF46689">
    <property type="entry name" value="Homeodomain-like"/>
    <property type="match status" value="2"/>
</dbReference>
<dbReference type="Proteomes" id="UP000886723">
    <property type="component" value="Unassembled WGS sequence"/>
</dbReference>
<protein>
    <recommendedName>
        <fullName evidence="2">Stage 0 sporulation protein A homolog</fullName>
    </recommendedName>
</protein>
<evidence type="ECO:0000256" key="7">
    <source>
        <dbReference type="ARBA" id="ARBA00023125"/>
    </source>
</evidence>
<keyword evidence="7" id="KW-0238">DNA-binding</keyword>
<dbReference type="Pfam" id="PF00072">
    <property type="entry name" value="Response_reg"/>
    <property type="match status" value="1"/>
</dbReference>
<organism evidence="13 14">
    <name type="scientific">Candidatus Pullilachnospira stercoravium</name>
    <dbReference type="NCBI Taxonomy" id="2840913"/>
    <lineage>
        <taxon>Bacteria</taxon>
        <taxon>Bacillati</taxon>
        <taxon>Bacillota</taxon>
        <taxon>Clostridia</taxon>
        <taxon>Lachnospirales</taxon>
        <taxon>Lachnospiraceae</taxon>
        <taxon>Lachnospiraceae incertae sedis</taxon>
        <taxon>Candidatus Pullilachnospira</taxon>
    </lineage>
</organism>
<dbReference type="GO" id="GO:0005737">
    <property type="term" value="C:cytoplasm"/>
    <property type="evidence" value="ECO:0007669"/>
    <property type="project" value="UniProtKB-SubCell"/>
</dbReference>
<comment type="subcellular location">
    <subcellularLocation>
        <location evidence="1">Cytoplasm</location>
    </subcellularLocation>
</comment>
<dbReference type="SMART" id="SM00448">
    <property type="entry name" value="REC"/>
    <property type="match status" value="1"/>
</dbReference>
<evidence type="ECO:0000256" key="4">
    <source>
        <dbReference type="ARBA" id="ARBA00022553"/>
    </source>
</evidence>
<evidence type="ECO:0000259" key="11">
    <source>
        <dbReference type="PROSITE" id="PS01124"/>
    </source>
</evidence>
<dbReference type="InterPro" id="IPR018062">
    <property type="entry name" value="HTH_AraC-typ_CS"/>
</dbReference>
<evidence type="ECO:0000256" key="9">
    <source>
        <dbReference type="ARBA" id="ARBA00024867"/>
    </source>
</evidence>
<proteinExistence type="predicted"/>
<dbReference type="PROSITE" id="PS01124">
    <property type="entry name" value="HTH_ARAC_FAMILY_2"/>
    <property type="match status" value="1"/>
</dbReference>
<name>A0A9D1NW12_9FIRM</name>
<dbReference type="InterPro" id="IPR009057">
    <property type="entry name" value="Homeodomain-like_sf"/>
</dbReference>
<evidence type="ECO:0000256" key="6">
    <source>
        <dbReference type="ARBA" id="ARBA00023015"/>
    </source>
</evidence>
<feature type="domain" description="Response regulatory" evidence="12">
    <location>
        <begin position="2"/>
        <end position="118"/>
    </location>
</feature>
<evidence type="ECO:0000256" key="2">
    <source>
        <dbReference type="ARBA" id="ARBA00018672"/>
    </source>
</evidence>
<feature type="domain" description="HTH araC/xylS-type" evidence="11">
    <location>
        <begin position="408"/>
        <end position="506"/>
    </location>
</feature>
<comment type="function">
    <text evidence="9">May play the central regulatory role in sporulation. It may be an element of the effector pathway responsible for the activation of sporulation genes in response to nutritional stress. Spo0A may act in concert with spo0H (a sigma factor) to control the expression of some genes that are critical to the sporulation process.</text>
</comment>
<dbReference type="PROSITE" id="PS50110">
    <property type="entry name" value="RESPONSE_REGULATORY"/>
    <property type="match status" value="1"/>
</dbReference>
<comment type="caution">
    <text evidence="13">The sequence shown here is derived from an EMBL/GenBank/DDBJ whole genome shotgun (WGS) entry which is preliminary data.</text>
</comment>
<dbReference type="PRINTS" id="PR00032">
    <property type="entry name" value="HTHARAC"/>
</dbReference>
<dbReference type="Gene3D" id="1.10.10.60">
    <property type="entry name" value="Homeodomain-like"/>
    <property type="match status" value="2"/>
</dbReference>
<dbReference type="SUPFAM" id="SSF52172">
    <property type="entry name" value="CheY-like"/>
    <property type="match status" value="1"/>
</dbReference>
<reference evidence="13" key="2">
    <citation type="journal article" date="2021" name="PeerJ">
        <title>Extensive microbial diversity within the chicken gut microbiome revealed by metagenomics and culture.</title>
        <authorList>
            <person name="Gilroy R."/>
            <person name="Ravi A."/>
            <person name="Getino M."/>
            <person name="Pursley I."/>
            <person name="Horton D.L."/>
            <person name="Alikhan N.F."/>
            <person name="Baker D."/>
            <person name="Gharbi K."/>
            <person name="Hall N."/>
            <person name="Watson M."/>
            <person name="Adriaenssens E.M."/>
            <person name="Foster-Nyarko E."/>
            <person name="Jarju S."/>
            <person name="Secka A."/>
            <person name="Antonio M."/>
            <person name="Oren A."/>
            <person name="Chaudhuri R.R."/>
            <person name="La Ragione R."/>
            <person name="Hildebrand F."/>
            <person name="Pallen M.J."/>
        </authorList>
    </citation>
    <scope>NUCLEOTIDE SEQUENCE</scope>
    <source>
        <strain evidence="13">ChiBcec2-4451</strain>
    </source>
</reference>
<dbReference type="InterPro" id="IPR020449">
    <property type="entry name" value="Tscrpt_reg_AraC-type_HTH"/>
</dbReference>
<dbReference type="AlphaFoldDB" id="A0A9D1NW12"/>
<evidence type="ECO:0000256" key="10">
    <source>
        <dbReference type="PROSITE-ProRule" id="PRU00169"/>
    </source>
</evidence>
<dbReference type="InterPro" id="IPR018060">
    <property type="entry name" value="HTH_AraC"/>
</dbReference>